<reference evidence="1 2" key="1">
    <citation type="submission" date="2019-12" db="EMBL/GenBank/DDBJ databases">
        <title>Novel species isolated from a subtropical stream in China.</title>
        <authorList>
            <person name="Lu H."/>
        </authorList>
    </citation>
    <scope>NUCLEOTIDE SEQUENCE [LARGE SCALE GENOMIC DNA]</scope>
    <source>
        <strain evidence="1 2">FT55W</strain>
    </source>
</reference>
<dbReference type="RefSeq" id="WP_161016653.1">
    <property type="nucleotide sequence ID" value="NZ_WWCK01000008.1"/>
</dbReference>
<evidence type="ECO:0008006" key="3">
    <source>
        <dbReference type="Google" id="ProtNLM"/>
    </source>
</evidence>
<evidence type="ECO:0000313" key="1">
    <source>
        <dbReference type="EMBL" id="MYM70154.1"/>
    </source>
</evidence>
<name>A0A7X4GX24_9BURK</name>
<accession>A0A7X4GX24</accession>
<evidence type="ECO:0000313" key="2">
    <source>
        <dbReference type="Proteomes" id="UP000450012"/>
    </source>
</evidence>
<protein>
    <recommendedName>
        <fullName evidence="3">RiboL-PSP-HEPN domain-containing protein</fullName>
    </recommendedName>
</protein>
<keyword evidence="2" id="KW-1185">Reference proteome</keyword>
<sequence>MSKPPLPLPNEQPSTLQINITQFLQSKDFEEKSPYNVFLEGQKLLIVIANQDPTDVANIQLLTLGLSSLIEHYFRSVISKALLLCPQSKDGALRNAQISLAAASYYKNENLGRAIFDNVNFSDSKIIMEQTDDFLGINLKSSSDNVKTALSDLQKIFILRHAVVHANGFLSPKNLMELKSNYQTITAVSTSYASFENMVEVALNSIQTYNSFIFSCLLKRAYQKEYIKFDSAEADIKEFEKYWLLFLGEDTPEADASISSNYQKAKLHFAS</sequence>
<comment type="caution">
    <text evidence="1">The sequence shown here is derived from an EMBL/GenBank/DDBJ whole genome shotgun (WGS) entry which is preliminary data.</text>
</comment>
<organism evidence="1 2">
    <name type="scientific">Duganella rivi</name>
    <dbReference type="NCBI Taxonomy" id="2666083"/>
    <lineage>
        <taxon>Bacteria</taxon>
        <taxon>Pseudomonadati</taxon>
        <taxon>Pseudomonadota</taxon>
        <taxon>Betaproteobacteria</taxon>
        <taxon>Burkholderiales</taxon>
        <taxon>Oxalobacteraceae</taxon>
        <taxon>Telluria group</taxon>
        <taxon>Duganella</taxon>
    </lineage>
</organism>
<proteinExistence type="predicted"/>
<gene>
    <name evidence="1" type="ORF">GTP45_25605</name>
</gene>
<dbReference type="AlphaFoldDB" id="A0A7X4GX24"/>
<dbReference type="Proteomes" id="UP000450012">
    <property type="component" value="Unassembled WGS sequence"/>
</dbReference>
<dbReference type="EMBL" id="WWCK01000008">
    <property type="protein sequence ID" value="MYM70154.1"/>
    <property type="molecule type" value="Genomic_DNA"/>
</dbReference>